<feature type="chain" id="PRO_5025097825" description="S-protein homolog" evidence="6">
    <location>
        <begin position="20"/>
        <end position="150"/>
    </location>
</feature>
<comment type="subcellular location">
    <subcellularLocation>
        <location evidence="1 6">Secreted</location>
    </subcellularLocation>
</comment>
<dbReference type="EMBL" id="SDRB02004821">
    <property type="protein sequence ID" value="THG15297.1"/>
    <property type="molecule type" value="Genomic_DNA"/>
</dbReference>
<dbReference type="PANTHER" id="PTHR31232">
    <property type="match status" value="1"/>
</dbReference>
<evidence type="ECO:0000256" key="2">
    <source>
        <dbReference type="ARBA" id="ARBA00005581"/>
    </source>
</evidence>
<evidence type="ECO:0000313" key="7">
    <source>
        <dbReference type="EMBL" id="THG15297.1"/>
    </source>
</evidence>
<evidence type="ECO:0000313" key="8">
    <source>
        <dbReference type="Proteomes" id="UP000306102"/>
    </source>
</evidence>
<organism evidence="7 8">
    <name type="scientific">Camellia sinensis var. sinensis</name>
    <name type="common">China tea</name>
    <dbReference type="NCBI Taxonomy" id="542762"/>
    <lineage>
        <taxon>Eukaryota</taxon>
        <taxon>Viridiplantae</taxon>
        <taxon>Streptophyta</taxon>
        <taxon>Embryophyta</taxon>
        <taxon>Tracheophyta</taxon>
        <taxon>Spermatophyta</taxon>
        <taxon>Magnoliopsida</taxon>
        <taxon>eudicotyledons</taxon>
        <taxon>Gunneridae</taxon>
        <taxon>Pentapetalae</taxon>
        <taxon>asterids</taxon>
        <taxon>Ericales</taxon>
        <taxon>Theaceae</taxon>
        <taxon>Camellia</taxon>
    </lineage>
</organism>
<keyword evidence="4 6" id="KW-0964">Secreted</keyword>
<evidence type="ECO:0000256" key="3">
    <source>
        <dbReference type="ARBA" id="ARBA00022471"/>
    </source>
</evidence>
<feature type="signal peptide" evidence="6">
    <location>
        <begin position="1"/>
        <end position="19"/>
    </location>
</feature>
<sequence length="150" mass="17414">MSDYKFVFFLLILSSLISSQVSFAINGKEETQETTNGVSYLHIPTRHMNITNDLGEGITLTIHCKSKDDDLGQHDLAFHSSFTWHFKANLFIDNTLFYCYMFWNGVSGSFDVFREGRDKGRCAERCWWSIRTDGAFSLNTYGGWDLMYKW</sequence>
<evidence type="ECO:0000256" key="1">
    <source>
        <dbReference type="ARBA" id="ARBA00004613"/>
    </source>
</evidence>
<dbReference type="AlphaFoldDB" id="A0A4V3WP74"/>
<name>A0A4V3WP74_CAMSN</name>
<proteinExistence type="inferred from homology"/>
<keyword evidence="5 6" id="KW-0732">Signal</keyword>
<reference evidence="7 8" key="1">
    <citation type="journal article" date="2018" name="Proc. Natl. Acad. Sci. U.S.A.">
        <title>Draft genome sequence of Camellia sinensis var. sinensis provides insights into the evolution of the tea genome and tea quality.</title>
        <authorList>
            <person name="Wei C."/>
            <person name="Yang H."/>
            <person name="Wang S."/>
            <person name="Zhao J."/>
            <person name="Liu C."/>
            <person name="Gao L."/>
            <person name="Xia E."/>
            <person name="Lu Y."/>
            <person name="Tai Y."/>
            <person name="She G."/>
            <person name="Sun J."/>
            <person name="Cao H."/>
            <person name="Tong W."/>
            <person name="Gao Q."/>
            <person name="Li Y."/>
            <person name="Deng W."/>
            <person name="Jiang X."/>
            <person name="Wang W."/>
            <person name="Chen Q."/>
            <person name="Zhang S."/>
            <person name="Li H."/>
            <person name="Wu J."/>
            <person name="Wang P."/>
            <person name="Li P."/>
            <person name="Shi C."/>
            <person name="Zheng F."/>
            <person name="Jian J."/>
            <person name="Huang B."/>
            <person name="Shan D."/>
            <person name="Shi M."/>
            <person name="Fang C."/>
            <person name="Yue Y."/>
            <person name="Li F."/>
            <person name="Li D."/>
            <person name="Wei S."/>
            <person name="Han B."/>
            <person name="Jiang C."/>
            <person name="Yin Y."/>
            <person name="Xia T."/>
            <person name="Zhang Z."/>
            <person name="Bennetzen J.L."/>
            <person name="Zhao S."/>
            <person name="Wan X."/>
        </authorList>
    </citation>
    <scope>NUCLEOTIDE SEQUENCE [LARGE SCALE GENOMIC DNA]</scope>
    <source>
        <strain evidence="8">cv. Shuchazao</strain>
        <tissue evidence="7">Leaf</tissue>
    </source>
</reference>
<dbReference type="InterPro" id="IPR010264">
    <property type="entry name" value="Self-incomp_S1"/>
</dbReference>
<accession>A0A4V3WP74</accession>
<dbReference type="Pfam" id="PF05938">
    <property type="entry name" value="Self-incomp_S1"/>
    <property type="match status" value="1"/>
</dbReference>
<dbReference type="GO" id="GO:0005576">
    <property type="term" value="C:extracellular region"/>
    <property type="evidence" value="ECO:0007669"/>
    <property type="project" value="UniProtKB-SubCell"/>
</dbReference>
<evidence type="ECO:0000256" key="5">
    <source>
        <dbReference type="ARBA" id="ARBA00022729"/>
    </source>
</evidence>
<gene>
    <name evidence="7" type="ORF">TEA_010455</name>
</gene>
<protein>
    <recommendedName>
        <fullName evidence="6">S-protein homolog</fullName>
    </recommendedName>
</protein>
<evidence type="ECO:0000256" key="4">
    <source>
        <dbReference type="ARBA" id="ARBA00022525"/>
    </source>
</evidence>
<keyword evidence="8" id="KW-1185">Reference proteome</keyword>
<dbReference type="GO" id="GO:0060320">
    <property type="term" value="P:rejection of self pollen"/>
    <property type="evidence" value="ECO:0007669"/>
    <property type="project" value="UniProtKB-KW"/>
</dbReference>
<dbReference type="PANTHER" id="PTHR31232:SF133">
    <property type="entry name" value="S-PROTEIN HOMOLOG"/>
    <property type="match status" value="1"/>
</dbReference>
<keyword evidence="3 6" id="KW-0713">Self-incompatibility</keyword>
<dbReference type="Proteomes" id="UP000306102">
    <property type="component" value="Unassembled WGS sequence"/>
</dbReference>
<evidence type="ECO:0000256" key="6">
    <source>
        <dbReference type="RuleBase" id="RU367044"/>
    </source>
</evidence>
<dbReference type="STRING" id="542762.A0A4V3WP74"/>
<comment type="caution">
    <text evidence="7">The sequence shown here is derived from an EMBL/GenBank/DDBJ whole genome shotgun (WGS) entry which is preliminary data.</text>
</comment>
<comment type="similarity">
    <text evidence="2 6">Belongs to the plant self-incompatibility (S1) protein family.</text>
</comment>